<reference evidence="2 3" key="1">
    <citation type="journal article" date="2011" name="J. Microbiol.">
        <title>Gramella jeungdoensis sp. nov., isolated from a solar saltern in Korea.</title>
        <authorList>
            <person name="Joung Y."/>
            <person name="Kim H."/>
            <person name="Jang T."/>
            <person name="Ahn T.S."/>
            <person name="Joh K."/>
        </authorList>
    </citation>
    <scope>NUCLEOTIDE SEQUENCE [LARGE SCALE GENOMIC DNA]</scope>
    <source>
        <strain evidence="2 3">KCTC 23123</strain>
    </source>
</reference>
<evidence type="ECO:0000313" key="3">
    <source>
        <dbReference type="Proteomes" id="UP000298517"/>
    </source>
</evidence>
<protein>
    <submittedName>
        <fullName evidence="2">DUF4386 domain-containing protein</fullName>
    </submittedName>
</protein>
<dbReference type="Proteomes" id="UP000298517">
    <property type="component" value="Unassembled WGS sequence"/>
</dbReference>
<dbReference type="InterPro" id="IPR025495">
    <property type="entry name" value="DUF4386"/>
</dbReference>
<keyword evidence="3" id="KW-1185">Reference proteome</keyword>
<proteinExistence type="predicted"/>
<dbReference type="AlphaFoldDB" id="A0A4Y8AQ22"/>
<feature type="transmembrane region" description="Helical" evidence="1">
    <location>
        <begin position="40"/>
        <end position="63"/>
    </location>
</feature>
<keyword evidence="1" id="KW-0472">Membrane</keyword>
<feature type="transmembrane region" description="Helical" evidence="1">
    <location>
        <begin position="106"/>
        <end position="127"/>
    </location>
</feature>
<evidence type="ECO:0000256" key="1">
    <source>
        <dbReference type="SAM" id="Phobius"/>
    </source>
</evidence>
<name>A0A4Y8AQ22_9FLAO</name>
<keyword evidence="1" id="KW-1133">Transmembrane helix</keyword>
<feature type="transmembrane region" description="Helical" evidence="1">
    <location>
        <begin position="162"/>
        <end position="181"/>
    </location>
</feature>
<sequence length="184" mass="21212">MKKYTKTIPFVKSKFIGVLFLLAFLFYGIGRSLFESESDVYKYFGALLIAINSGIVLLIGFLLRKTIIKFNLLIGNIYFLTRLIEALALSSILLNLIPVLNFPLDLGYFIAMLFLGIGSIPMCYICYKQNLLPKWIAWWGIVGYTLMAFGFIMELFAKEWSMYLLTIAGLWELIFAIWLIIRKK</sequence>
<gene>
    <name evidence="2" type="ORF">E2488_14440</name>
</gene>
<keyword evidence="1" id="KW-0812">Transmembrane</keyword>
<dbReference type="RefSeq" id="WP_134249090.1">
    <property type="nucleotide sequence ID" value="NZ_SNQI01000006.1"/>
</dbReference>
<feature type="transmembrane region" description="Helical" evidence="1">
    <location>
        <begin position="70"/>
        <end position="94"/>
    </location>
</feature>
<dbReference type="OrthoDB" id="1161162at2"/>
<evidence type="ECO:0000313" key="2">
    <source>
        <dbReference type="EMBL" id="TEW72065.1"/>
    </source>
</evidence>
<comment type="caution">
    <text evidence="2">The sequence shown here is derived from an EMBL/GenBank/DDBJ whole genome shotgun (WGS) entry which is preliminary data.</text>
</comment>
<dbReference type="Pfam" id="PF14329">
    <property type="entry name" value="DUF4386"/>
    <property type="match status" value="1"/>
</dbReference>
<organism evidence="2 3">
    <name type="scientific">Gramella jeungdoensis</name>
    <dbReference type="NCBI Taxonomy" id="708091"/>
    <lineage>
        <taxon>Bacteria</taxon>
        <taxon>Pseudomonadati</taxon>
        <taxon>Bacteroidota</taxon>
        <taxon>Flavobacteriia</taxon>
        <taxon>Flavobacteriales</taxon>
        <taxon>Flavobacteriaceae</taxon>
        <taxon>Christiangramia</taxon>
    </lineage>
</organism>
<accession>A0A4Y8AQ22</accession>
<dbReference type="EMBL" id="SNQI01000006">
    <property type="protein sequence ID" value="TEW72065.1"/>
    <property type="molecule type" value="Genomic_DNA"/>
</dbReference>
<feature type="transmembrane region" description="Helical" evidence="1">
    <location>
        <begin position="136"/>
        <end position="156"/>
    </location>
</feature>